<dbReference type="VEuPathDB" id="FungiDB:A1O9_09217"/>
<dbReference type="RefSeq" id="XP_013257365.1">
    <property type="nucleotide sequence ID" value="XM_013401911.1"/>
</dbReference>
<keyword evidence="3" id="KW-1185">Reference proteome</keyword>
<protein>
    <submittedName>
        <fullName evidence="2">Uncharacterized protein</fullName>
    </submittedName>
</protein>
<dbReference type="Pfam" id="PF05544">
    <property type="entry name" value="Pro_racemase"/>
    <property type="match status" value="1"/>
</dbReference>
<comment type="caution">
    <text evidence="2">The sequence shown here is derived from an EMBL/GenBank/DDBJ whole genome shotgun (WGS) entry which is preliminary data.</text>
</comment>
<evidence type="ECO:0000313" key="3">
    <source>
        <dbReference type="Proteomes" id="UP000027920"/>
    </source>
</evidence>
<organism evidence="2 3">
    <name type="scientific">Exophiala aquamarina CBS 119918</name>
    <dbReference type="NCBI Taxonomy" id="1182545"/>
    <lineage>
        <taxon>Eukaryota</taxon>
        <taxon>Fungi</taxon>
        <taxon>Dikarya</taxon>
        <taxon>Ascomycota</taxon>
        <taxon>Pezizomycotina</taxon>
        <taxon>Eurotiomycetes</taxon>
        <taxon>Chaetothyriomycetidae</taxon>
        <taxon>Chaetothyriales</taxon>
        <taxon>Herpotrichiellaceae</taxon>
        <taxon>Exophiala</taxon>
    </lineage>
</organism>
<dbReference type="STRING" id="1182545.A0A072PGZ5"/>
<dbReference type="Gene3D" id="3.10.310.10">
    <property type="entry name" value="Diaminopimelate Epimerase, Chain A, domain 1"/>
    <property type="match status" value="1"/>
</dbReference>
<sequence length="202" mass="22720">MHARGHITVSESFRHVSVSGSEFEGYIRGTTKVGEYDAILPTVKRRAWITSFKQVGRRLVACRRRLKTFIESGRLDTNTAAEQRPSGLLTIYQALHKEVDNEVTLESYRFGSQPIARRKNELLHASHHYNWVPWRAGSWANTMANTVDVWLVNMLNDVLTILEDVGAAALRATVLKDTLDSNEVTSHSEACDCDELHLAAEA</sequence>
<dbReference type="HOGENOM" id="CLU_1354627_0_0_1"/>
<evidence type="ECO:0000256" key="1">
    <source>
        <dbReference type="ARBA" id="ARBA00007529"/>
    </source>
</evidence>
<evidence type="ECO:0000313" key="2">
    <source>
        <dbReference type="EMBL" id="KEF54775.1"/>
    </source>
</evidence>
<dbReference type="AlphaFoldDB" id="A0A072PGZ5"/>
<comment type="similarity">
    <text evidence="1">Belongs to the proline racemase family.</text>
</comment>
<reference evidence="2 3" key="1">
    <citation type="submission" date="2013-03" db="EMBL/GenBank/DDBJ databases">
        <title>The Genome Sequence of Exophiala aquamarina CBS 119918.</title>
        <authorList>
            <consortium name="The Broad Institute Genomics Platform"/>
            <person name="Cuomo C."/>
            <person name="de Hoog S."/>
            <person name="Gorbushina A."/>
            <person name="Walker B."/>
            <person name="Young S.K."/>
            <person name="Zeng Q."/>
            <person name="Gargeya S."/>
            <person name="Fitzgerald M."/>
            <person name="Haas B."/>
            <person name="Abouelleil A."/>
            <person name="Allen A.W."/>
            <person name="Alvarado L."/>
            <person name="Arachchi H.M."/>
            <person name="Berlin A.M."/>
            <person name="Chapman S.B."/>
            <person name="Gainer-Dewar J."/>
            <person name="Goldberg J."/>
            <person name="Griggs A."/>
            <person name="Gujja S."/>
            <person name="Hansen M."/>
            <person name="Howarth C."/>
            <person name="Imamovic A."/>
            <person name="Ireland A."/>
            <person name="Larimer J."/>
            <person name="McCowan C."/>
            <person name="Murphy C."/>
            <person name="Pearson M."/>
            <person name="Poon T.W."/>
            <person name="Priest M."/>
            <person name="Roberts A."/>
            <person name="Saif S."/>
            <person name="Shea T."/>
            <person name="Sisk P."/>
            <person name="Sykes S."/>
            <person name="Wortman J."/>
            <person name="Nusbaum C."/>
            <person name="Birren B."/>
        </authorList>
    </citation>
    <scope>NUCLEOTIDE SEQUENCE [LARGE SCALE GENOMIC DNA]</scope>
    <source>
        <strain evidence="2 3">CBS 119918</strain>
    </source>
</reference>
<gene>
    <name evidence="2" type="ORF">A1O9_09217</name>
</gene>
<dbReference type="Proteomes" id="UP000027920">
    <property type="component" value="Unassembled WGS sequence"/>
</dbReference>
<dbReference type="SUPFAM" id="SSF54506">
    <property type="entry name" value="Diaminopimelate epimerase-like"/>
    <property type="match status" value="1"/>
</dbReference>
<dbReference type="EMBL" id="AMGV01000009">
    <property type="protein sequence ID" value="KEF54775.1"/>
    <property type="molecule type" value="Genomic_DNA"/>
</dbReference>
<dbReference type="OrthoDB" id="6409228at2759"/>
<dbReference type="GeneID" id="25284127"/>
<name>A0A072PGZ5_9EURO</name>
<dbReference type="InterPro" id="IPR008794">
    <property type="entry name" value="Pro_racemase_fam"/>
</dbReference>
<accession>A0A072PGZ5</accession>
<proteinExistence type="inferred from homology"/>